<feature type="domain" description="Transglycosylase SLT" evidence="3">
    <location>
        <begin position="27"/>
        <end position="318"/>
    </location>
</feature>
<dbReference type="GO" id="GO:0009253">
    <property type="term" value="P:peptidoglycan catabolic process"/>
    <property type="evidence" value="ECO:0007669"/>
    <property type="project" value="TreeGrafter"/>
</dbReference>
<dbReference type="PANTHER" id="PTHR30163:SF8">
    <property type="entry name" value="LYTIC MUREIN TRANSGLYCOSYLASE"/>
    <property type="match status" value="1"/>
</dbReference>
<feature type="signal peptide" evidence="1">
    <location>
        <begin position="1"/>
        <end position="24"/>
    </location>
</feature>
<dbReference type="SUPFAM" id="SSF47090">
    <property type="entry name" value="PGBD-like"/>
    <property type="match status" value="1"/>
</dbReference>
<evidence type="ECO:0000313" key="4">
    <source>
        <dbReference type="EMBL" id="SIT90568.1"/>
    </source>
</evidence>
<dbReference type="Pfam" id="PF13406">
    <property type="entry name" value="SLT_2"/>
    <property type="match status" value="1"/>
</dbReference>
<dbReference type="InterPro" id="IPR011970">
    <property type="entry name" value="MltB_2"/>
</dbReference>
<accession>A0A1R3XGR3</accession>
<feature type="chain" id="PRO_5013226851" evidence="1">
    <location>
        <begin position="25"/>
        <end position="395"/>
    </location>
</feature>
<gene>
    <name evidence="4" type="ORF">SAMN05421665_3154</name>
</gene>
<dbReference type="InterPro" id="IPR036366">
    <property type="entry name" value="PGBDSf"/>
</dbReference>
<evidence type="ECO:0000259" key="3">
    <source>
        <dbReference type="Pfam" id="PF13406"/>
    </source>
</evidence>
<proteinExistence type="predicted"/>
<dbReference type="Proteomes" id="UP000186997">
    <property type="component" value="Unassembled WGS sequence"/>
</dbReference>
<dbReference type="STRING" id="287098.SAMN05421665_3154"/>
<dbReference type="InterPro" id="IPR031304">
    <property type="entry name" value="SLT_2"/>
</dbReference>
<dbReference type="EMBL" id="FTPR01000003">
    <property type="protein sequence ID" value="SIT90568.1"/>
    <property type="molecule type" value="Genomic_DNA"/>
</dbReference>
<dbReference type="Gene3D" id="1.10.8.350">
    <property type="entry name" value="Bacterial muramidase"/>
    <property type="match status" value="1"/>
</dbReference>
<dbReference type="GO" id="GO:0008933">
    <property type="term" value="F:peptidoglycan lytic transglycosylase activity"/>
    <property type="evidence" value="ECO:0007669"/>
    <property type="project" value="TreeGrafter"/>
</dbReference>
<evidence type="ECO:0000256" key="1">
    <source>
        <dbReference type="SAM" id="SignalP"/>
    </source>
</evidence>
<dbReference type="InterPro" id="IPR043426">
    <property type="entry name" value="MltB-like"/>
</dbReference>
<evidence type="ECO:0000259" key="2">
    <source>
        <dbReference type="Pfam" id="PF01471"/>
    </source>
</evidence>
<name>A0A1R3XGR3_9RHOB</name>
<reference evidence="5" key="1">
    <citation type="submission" date="2017-01" db="EMBL/GenBank/DDBJ databases">
        <authorList>
            <person name="Varghese N."/>
            <person name="Submissions S."/>
        </authorList>
    </citation>
    <scope>NUCLEOTIDE SEQUENCE [LARGE SCALE GENOMIC DNA]</scope>
    <source>
        <strain evidence="5">DSM 29591</strain>
    </source>
</reference>
<dbReference type="Gene3D" id="1.10.101.10">
    <property type="entry name" value="PGBD-like superfamily/PGBD"/>
    <property type="match status" value="1"/>
</dbReference>
<dbReference type="OrthoDB" id="9808544at2"/>
<keyword evidence="5" id="KW-1185">Reference proteome</keyword>
<dbReference type="Gene3D" id="1.10.530.10">
    <property type="match status" value="1"/>
</dbReference>
<dbReference type="AlphaFoldDB" id="A0A1R3XGR3"/>
<keyword evidence="1" id="KW-0732">Signal</keyword>
<feature type="domain" description="Peptidoglycan binding-like" evidence="2">
    <location>
        <begin position="339"/>
        <end position="394"/>
    </location>
</feature>
<organism evidence="4 5">
    <name type="scientific">Yoonia rosea</name>
    <dbReference type="NCBI Taxonomy" id="287098"/>
    <lineage>
        <taxon>Bacteria</taxon>
        <taxon>Pseudomonadati</taxon>
        <taxon>Pseudomonadota</taxon>
        <taxon>Alphaproteobacteria</taxon>
        <taxon>Rhodobacterales</taxon>
        <taxon>Paracoccaceae</taxon>
        <taxon>Yoonia</taxon>
    </lineage>
</organism>
<dbReference type="InterPro" id="IPR023346">
    <property type="entry name" value="Lysozyme-like_dom_sf"/>
</dbReference>
<dbReference type="InterPro" id="IPR036365">
    <property type="entry name" value="PGBD-like_sf"/>
</dbReference>
<dbReference type="PANTHER" id="PTHR30163">
    <property type="entry name" value="MEMBRANE-BOUND LYTIC MUREIN TRANSGLYCOSYLASE B"/>
    <property type="match status" value="1"/>
</dbReference>
<dbReference type="NCBIfam" id="TIGR02283">
    <property type="entry name" value="MltB_2"/>
    <property type="match status" value="1"/>
</dbReference>
<sequence>MHRRHFIATGLSALALPQMASANAAGFPNWIAGFRSRARNAGISDRTFNAAFANVSYLPDSIERDRNQAEFVRPLADYMASAVSETRVTTGREMVRRYAGVLAQIEARFDVEPAVVTAVWGMESNYGSRRGDTPLISTLATLAYDGRRGAFFESQLIAALKILQNGDVAPANMTGSWAGAMGHTQFIPTSYEAYAVDFTGDGRRDIWADDPTDALASTAAYFRRFNWRKGQPWGVEVRLPQGFDYEQTGRAVTRSPADWAQRGVVGVDGRAVPNYGDATLTTPTGAGGPAFMLFRNYDVISRYNNAEAYIIGVGHLSDRIRGAGPFQAAFPADERRLRRAERRELQQRLTDAGFSTGGVDGQIGPNSRAAIRAYQRAAGLPADGHPSFALLQRLR</sequence>
<dbReference type="SUPFAM" id="SSF53955">
    <property type="entry name" value="Lysozyme-like"/>
    <property type="match status" value="1"/>
</dbReference>
<dbReference type="Pfam" id="PF01471">
    <property type="entry name" value="PG_binding_1"/>
    <property type="match status" value="1"/>
</dbReference>
<dbReference type="RefSeq" id="WP_076660832.1">
    <property type="nucleotide sequence ID" value="NZ_FTPR01000003.1"/>
</dbReference>
<dbReference type="InterPro" id="IPR002477">
    <property type="entry name" value="Peptidoglycan-bd-like"/>
</dbReference>
<evidence type="ECO:0000313" key="5">
    <source>
        <dbReference type="Proteomes" id="UP000186997"/>
    </source>
</evidence>
<protein>
    <submittedName>
        <fullName evidence="4">Lytic murein transglycosylase</fullName>
    </submittedName>
</protein>
<dbReference type="FunFam" id="1.10.8.350:FF:000001">
    <property type="entry name" value="Lytic murein transglycosylase B"/>
    <property type="match status" value="1"/>
</dbReference>